<evidence type="ECO:0000256" key="2">
    <source>
        <dbReference type="ARBA" id="ARBA00022692"/>
    </source>
</evidence>
<name>A0A3S4EXN0_9PEZI</name>
<dbReference type="PANTHER" id="PTHR37451">
    <property type="entry name" value="MARVEL DOMAIN"/>
    <property type="match status" value="1"/>
</dbReference>
<keyword evidence="4 6" id="KW-0472">Membrane</keyword>
<keyword evidence="3 6" id="KW-1133">Transmembrane helix</keyword>
<dbReference type="Proteomes" id="UP000289323">
    <property type="component" value="Unassembled WGS sequence"/>
</dbReference>
<feature type="transmembrane region" description="Helical" evidence="6">
    <location>
        <begin position="21"/>
        <end position="42"/>
    </location>
</feature>
<dbReference type="EMBL" id="OUUZ01000001">
    <property type="protein sequence ID" value="SPQ18814.1"/>
    <property type="molecule type" value="Genomic_DNA"/>
</dbReference>
<feature type="compositionally biased region" description="Low complexity" evidence="5">
    <location>
        <begin position="228"/>
        <end position="249"/>
    </location>
</feature>
<comment type="subcellular location">
    <subcellularLocation>
        <location evidence="1">Membrane</location>
        <topology evidence="1">Multi-pass membrane protein</topology>
    </subcellularLocation>
</comment>
<dbReference type="PANTHER" id="PTHR37451:SF4">
    <property type="entry name" value="MARVEL DOMAIN-CONTAINING PROTEIN"/>
    <property type="match status" value="1"/>
</dbReference>
<feature type="transmembrane region" description="Helical" evidence="6">
    <location>
        <begin position="48"/>
        <end position="66"/>
    </location>
</feature>
<protein>
    <submittedName>
        <fullName evidence="8">B17e7444-4f4b-4590-b7f8-cc889fcb6be8</fullName>
    </submittedName>
</protein>
<keyword evidence="2 6" id="KW-0812">Transmembrane</keyword>
<feature type="compositionally biased region" description="Low complexity" evidence="5">
    <location>
        <begin position="277"/>
        <end position="287"/>
    </location>
</feature>
<evidence type="ECO:0000256" key="5">
    <source>
        <dbReference type="SAM" id="MobiDB-lite"/>
    </source>
</evidence>
<evidence type="ECO:0000256" key="4">
    <source>
        <dbReference type="ARBA" id="ARBA00023136"/>
    </source>
</evidence>
<reference evidence="8 9" key="1">
    <citation type="submission" date="2018-04" db="EMBL/GenBank/DDBJ databases">
        <authorList>
            <person name="Huttner S."/>
            <person name="Dainat J."/>
        </authorList>
    </citation>
    <scope>NUCLEOTIDE SEQUENCE [LARGE SCALE GENOMIC DNA]</scope>
</reference>
<dbReference type="AlphaFoldDB" id="A0A3S4EXN0"/>
<evidence type="ECO:0000313" key="9">
    <source>
        <dbReference type="Proteomes" id="UP000289323"/>
    </source>
</evidence>
<evidence type="ECO:0000256" key="3">
    <source>
        <dbReference type="ARBA" id="ARBA00022989"/>
    </source>
</evidence>
<feature type="region of interest" description="Disordered" evidence="5">
    <location>
        <begin position="176"/>
        <end position="211"/>
    </location>
</feature>
<evidence type="ECO:0000256" key="1">
    <source>
        <dbReference type="ARBA" id="ARBA00004141"/>
    </source>
</evidence>
<feature type="transmembrane region" description="Helical" evidence="6">
    <location>
        <begin position="138"/>
        <end position="160"/>
    </location>
</feature>
<dbReference type="GO" id="GO:0016020">
    <property type="term" value="C:membrane"/>
    <property type="evidence" value="ECO:0007669"/>
    <property type="project" value="UniProtKB-SubCell"/>
</dbReference>
<feature type="compositionally biased region" description="Low complexity" evidence="5">
    <location>
        <begin position="192"/>
        <end position="211"/>
    </location>
</feature>
<organism evidence="8 9">
    <name type="scientific">Thermothielavioides terrestris</name>
    <dbReference type="NCBI Taxonomy" id="2587410"/>
    <lineage>
        <taxon>Eukaryota</taxon>
        <taxon>Fungi</taxon>
        <taxon>Dikarya</taxon>
        <taxon>Ascomycota</taxon>
        <taxon>Pezizomycotina</taxon>
        <taxon>Sordariomycetes</taxon>
        <taxon>Sordariomycetidae</taxon>
        <taxon>Sordariales</taxon>
        <taxon>Chaetomiaceae</taxon>
        <taxon>Thermothielavioides</taxon>
    </lineage>
</organism>
<feature type="transmembrane region" description="Helical" evidence="6">
    <location>
        <begin position="78"/>
        <end position="100"/>
    </location>
</feature>
<feature type="domain" description="MARVEL" evidence="7">
    <location>
        <begin position="18"/>
        <end position="156"/>
    </location>
</feature>
<dbReference type="InterPro" id="IPR008253">
    <property type="entry name" value="Marvel"/>
</dbReference>
<evidence type="ECO:0000256" key="6">
    <source>
        <dbReference type="SAM" id="Phobius"/>
    </source>
</evidence>
<gene>
    <name evidence="8" type="ORF">TT172_LOCUS1233</name>
</gene>
<feature type="region of interest" description="Disordered" evidence="5">
    <location>
        <begin position="228"/>
        <end position="302"/>
    </location>
</feature>
<sequence>MTRPAGREHIPIYPRGFIAIRIVQLVLAIIVMGLSAYSVYYLSYDGNALILAVAVMNVVDSVYHLVAEFAAPVIYNYWAVLGLDIFFVIMWLCSFALLAARIAPYYQYINGYAEYDAFGDVVTVGLTDTEKAWLNTQAAAAALGGVEFVLFIVALVICSIRLHRHRAEGLHCMPGAPRTVPGSEKPAPGLAYQQQQQQQPPYQQQPQPQPVLSYQPVPVAVQAQPQTMYAPQPQQQQQPVFYSQAAAAAPQPPQSPAPTVAPLVPQPTGGTVGTAGGQVVVGQGQQPQPQPHPGYPAQFPGN</sequence>
<proteinExistence type="predicted"/>
<evidence type="ECO:0000313" key="8">
    <source>
        <dbReference type="EMBL" id="SPQ18814.1"/>
    </source>
</evidence>
<dbReference type="Pfam" id="PF01284">
    <property type="entry name" value="MARVEL"/>
    <property type="match status" value="1"/>
</dbReference>
<accession>A0A3S4EXN0</accession>
<evidence type="ECO:0000259" key="7">
    <source>
        <dbReference type="Pfam" id="PF01284"/>
    </source>
</evidence>